<evidence type="ECO:0000313" key="2">
    <source>
        <dbReference type="Proteomes" id="UP001227268"/>
    </source>
</evidence>
<name>A0ACC2VCN6_9TREE</name>
<sequence length="762" mass="85580">MEKVEFQLEATLPELKDLDEKGLFTRTELAQITARRKKFETALVKRVAKRDDYMAYAQYEIGLERLRRARYKRLRLDKSAQPRSVSSYSIPRRIVYILRRATEKFSYEVGVWVAYVEYARGEGMGRVVREALTSALQLHPRSPALYLLLSQHYLDPSVPAPTSTNAKRRKQSTPNFAIENVSPARKTLLLGLRFMPNNRDLWREYIKLEIGWVEALRRRWKVLGIDVDLAGDDAPEQDETMEQDVQAGLPAQEDAEDADAALGQDAFGASGETARKAIIRGDLILTVLSSTFTHPVLGNDLDFHLSLVHLFRRYPTGLRLRLLDAVYDHIEHAPALRWNPVAQRTVIERALYDAPYDPERESKYRFETQDDDRVVLAGEALVAELGRSVKLLRAKGSSDEEAADRPQDWEQKWNEEVGLWLLRWAGNDQVVDNEALQAYLVASVNPLTKPSAKPTETLLVRHLEFIHSLEATSPARPSPEKMLSLTCIYTSLYPASVPLWMARLRAETAVTENTSDLADVYLQAMSGVGASSENASDVWTTAMRWFDAHVPSTEAEDVTAKEAEMGPHWRQAIKAARKYVGDVHTRGDLGEQLYASLLLAWAEGKVSTTTPSVARLGQVVAQACSSTWDASYQLFPPLFHLIASHAPADSAAQVAPLLSTIHNLRLTRARNELDRVDAVLGWASWAMTTGAGTGQVRSAWTAIENLKKEIEAREVKPGVAQLKGERIKRDALAKLDLGWKAILVEVEERAHQSEDDDDVEMQ</sequence>
<gene>
    <name evidence="1" type="ORF">QFC21_004819</name>
</gene>
<protein>
    <submittedName>
        <fullName evidence="1">Uncharacterized protein</fullName>
    </submittedName>
</protein>
<dbReference type="EMBL" id="JASBWT010000017">
    <property type="protein sequence ID" value="KAJ9097150.1"/>
    <property type="molecule type" value="Genomic_DNA"/>
</dbReference>
<organism evidence="1 2">
    <name type="scientific">Naganishia friedmannii</name>
    <dbReference type="NCBI Taxonomy" id="89922"/>
    <lineage>
        <taxon>Eukaryota</taxon>
        <taxon>Fungi</taxon>
        <taxon>Dikarya</taxon>
        <taxon>Basidiomycota</taxon>
        <taxon>Agaricomycotina</taxon>
        <taxon>Tremellomycetes</taxon>
        <taxon>Filobasidiales</taxon>
        <taxon>Filobasidiaceae</taxon>
        <taxon>Naganishia</taxon>
    </lineage>
</organism>
<accession>A0ACC2VCN6</accession>
<reference evidence="1" key="1">
    <citation type="submission" date="2023-04" db="EMBL/GenBank/DDBJ databases">
        <title>Draft Genome sequencing of Naganishia species isolated from polar environments using Oxford Nanopore Technology.</title>
        <authorList>
            <person name="Leo P."/>
            <person name="Venkateswaran K."/>
        </authorList>
    </citation>
    <scope>NUCLEOTIDE SEQUENCE</scope>
    <source>
        <strain evidence="1">MNA-CCFEE 5423</strain>
    </source>
</reference>
<comment type="caution">
    <text evidence="1">The sequence shown here is derived from an EMBL/GenBank/DDBJ whole genome shotgun (WGS) entry which is preliminary data.</text>
</comment>
<evidence type="ECO:0000313" key="1">
    <source>
        <dbReference type="EMBL" id="KAJ9097150.1"/>
    </source>
</evidence>
<keyword evidence="2" id="KW-1185">Reference proteome</keyword>
<dbReference type="Proteomes" id="UP001227268">
    <property type="component" value="Unassembled WGS sequence"/>
</dbReference>
<proteinExistence type="predicted"/>